<name>A0A5J6MHW8_9PROT</name>
<evidence type="ECO:0000313" key="1">
    <source>
        <dbReference type="EMBL" id="QEX16727.1"/>
    </source>
</evidence>
<dbReference type="EMBL" id="CP042906">
    <property type="protein sequence ID" value="QEX16727.1"/>
    <property type="molecule type" value="Genomic_DNA"/>
</dbReference>
<proteinExistence type="predicted"/>
<keyword evidence="2" id="KW-1185">Reference proteome</keyword>
<accession>A0A5J6MHW8</accession>
<organism evidence="1 2">
    <name type="scientific">Hypericibacter terrae</name>
    <dbReference type="NCBI Taxonomy" id="2602015"/>
    <lineage>
        <taxon>Bacteria</taxon>
        <taxon>Pseudomonadati</taxon>
        <taxon>Pseudomonadota</taxon>
        <taxon>Alphaproteobacteria</taxon>
        <taxon>Rhodospirillales</taxon>
        <taxon>Dongiaceae</taxon>
        <taxon>Hypericibacter</taxon>
    </lineage>
</organism>
<protein>
    <submittedName>
        <fullName evidence="1">Uncharacterized protein</fullName>
    </submittedName>
</protein>
<gene>
    <name evidence="1" type="ORF">FRZ44_20220</name>
</gene>
<dbReference type="RefSeq" id="WP_151177048.1">
    <property type="nucleotide sequence ID" value="NZ_CP042906.1"/>
</dbReference>
<sequence>MQATIGDIDGCEDLYLEFAIEGGDHRLRLLITEAELTDKVTPLVIGGIDFAPRSIEHTADCRCFEVIWPSTIACSIRNESYCGQSRSEEFNGRHFGLYAKSHYLEFVSAATVATQDYPGPFKHWGIFTLNHVIDVVSTDEPTVRIVQPKEYSQLRRWSSTPS</sequence>
<reference evidence="1 2" key="1">
    <citation type="submission" date="2019-08" db="EMBL/GenBank/DDBJ databases">
        <title>Hyperibacter terrae gen. nov., sp. nov. and Hyperibacter viscosus sp. nov., two new members in the family Rhodospirillaceae isolated from the rhizosphere of Hypericum perforatum.</title>
        <authorList>
            <person name="Noviana Z."/>
        </authorList>
    </citation>
    <scope>NUCLEOTIDE SEQUENCE [LARGE SCALE GENOMIC DNA]</scope>
    <source>
        <strain evidence="1 2">R5913</strain>
    </source>
</reference>
<dbReference type="KEGG" id="htq:FRZ44_20220"/>
<dbReference type="Proteomes" id="UP000326202">
    <property type="component" value="Chromosome"/>
</dbReference>
<dbReference type="AlphaFoldDB" id="A0A5J6MHW8"/>
<dbReference type="OrthoDB" id="80147at2"/>
<evidence type="ECO:0000313" key="2">
    <source>
        <dbReference type="Proteomes" id="UP000326202"/>
    </source>
</evidence>